<keyword evidence="3 8" id="KW-0812">Transmembrane</keyword>
<dbReference type="EMBL" id="AJWK01012539">
    <property type="status" value="NOT_ANNOTATED_CDS"/>
    <property type="molecule type" value="Genomic_DNA"/>
</dbReference>
<dbReference type="InterPro" id="IPR052192">
    <property type="entry name" value="Insect_Ionotropic_Sensory_Rcpt"/>
</dbReference>
<proteinExistence type="predicted"/>
<evidence type="ECO:0000256" key="2">
    <source>
        <dbReference type="ARBA" id="ARBA00022475"/>
    </source>
</evidence>
<accession>A0A3F2ZDJ1</accession>
<evidence type="ECO:0000256" key="3">
    <source>
        <dbReference type="ARBA" id="ARBA00022692"/>
    </source>
</evidence>
<keyword evidence="9" id="KW-0732">Signal</keyword>
<name>A0A3F2ZDJ1_LUTLO</name>
<evidence type="ECO:0000256" key="9">
    <source>
        <dbReference type="SAM" id="SignalP"/>
    </source>
</evidence>
<dbReference type="PANTHER" id="PTHR42643">
    <property type="entry name" value="IONOTROPIC RECEPTOR 20A-RELATED"/>
    <property type="match status" value="1"/>
</dbReference>
<dbReference type="PANTHER" id="PTHR42643:SF32">
    <property type="entry name" value="IONOTROPIC RECEPTOR 31A, ISOFORM C-RELATED"/>
    <property type="match status" value="1"/>
</dbReference>
<keyword evidence="2" id="KW-1003">Cell membrane</keyword>
<feature type="transmembrane region" description="Helical" evidence="8">
    <location>
        <begin position="601"/>
        <end position="622"/>
    </location>
</feature>
<evidence type="ECO:0000313" key="11">
    <source>
        <dbReference type="EnsemblMetazoa" id="LLOJ010960-PA"/>
    </source>
</evidence>
<evidence type="ECO:0000313" key="12">
    <source>
        <dbReference type="Proteomes" id="UP000092461"/>
    </source>
</evidence>
<evidence type="ECO:0000256" key="5">
    <source>
        <dbReference type="ARBA" id="ARBA00023136"/>
    </source>
</evidence>
<comment type="subcellular location">
    <subcellularLocation>
        <location evidence="1">Cell membrane</location>
        <topology evidence="1">Multi-pass membrane protein</topology>
    </subcellularLocation>
</comment>
<evidence type="ECO:0000256" key="4">
    <source>
        <dbReference type="ARBA" id="ARBA00022989"/>
    </source>
</evidence>
<feature type="chain" id="PRO_5017726590" description="Ionotropic receptor 75a N-terminal domain-containing protein" evidence="9">
    <location>
        <begin position="22"/>
        <end position="632"/>
    </location>
</feature>
<feature type="transmembrane region" description="Helical" evidence="8">
    <location>
        <begin position="401"/>
        <end position="421"/>
    </location>
</feature>
<dbReference type="VEuPathDB" id="VectorBase:LLOJ010960"/>
<keyword evidence="12" id="KW-1185">Reference proteome</keyword>
<dbReference type="AlphaFoldDB" id="A0A3F2ZDJ1"/>
<feature type="signal peptide" evidence="9">
    <location>
        <begin position="1"/>
        <end position="21"/>
    </location>
</feature>
<dbReference type="Proteomes" id="UP000092461">
    <property type="component" value="Unassembled WGS sequence"/>
</dbReference>
<sequence length="632" mass="71973">MKLLKLLLCFSTIILLHPSEGKISTDLVEKYFISQRNVRSVVMLLCNENDFTNLGKQFNNENIYFTSHFIGRDELNITNLFSRFFIASCGVLVDCGCPGIENILEKSSNNRYFNLTYSWMIFGAPGHTWEEFLDPFLNIEFSTDLIFVQKNPESPLKLNLVDVYSLGRHRGSSLIGIPFAEYDSEGKELRILINLWPKFRKTNRGNFQSFQLKAGAPIDRDNVTQDDVNPLLMLPGKTPGVASFVKYQSYLNFLIQDMHNFTLKYRITRAWAGHLPSGYRLGVLGVMALDEADICMSAIFPFRNRIDEFEFVHSSYKFIIGFAFRVSSESSDSSASLLAPLHTSVWISLILTMLIILIVELTVRIIFIVYKFSFSGSTAKDFVDIMGALCQQGIDPIPRNIVQRIIILFTLFLAFFLYNYYTSSVVGVLLSTPVKGPTTVEELLGSSYMFSFDDVGYHRILFREKKTPIVGKIYEKKMIGVKRGPKDLPMYTDIFSAVPFIKSGKWAYHCDLTEAYSAVAKTFTDYEICDLRTVCGLFPIFYLQAILPKFSQYKELMKIAFMHLQEVGFVKRALTIYQIEKPDCLSGISVFAVGFQAVSGAFYVLILGMCLSLLILVGEILWKKYSFDKKKT</sequence>
<dbReference type="GO" id="GO:0005886">
    <property type="term" value="C:plasma membrane"/>
    <property type="evidence" value="ECO:0007669"/>
    <property type="project" value="UniProtKB-SubCell"/>
</dbReference>
<evidence type="ECO:0000256" key="1">
    <source>
        <dbReference type="ARBA" id="ARBA00004651"/>
    </source>
</evidence>
<feature type="domain" description="Ionotropic receptor 75a N-terminal" evidence="10">
    <location>
        <begin position="31"/>
        <end position="214"/>
    </location>
</feature>
<keyword evidence="5 8" id="KW-0472">Membrane</keyword>
<dbReference type="InterPro" id="IPR057074">
    <property type="entry name" value="IR75A_N"/>
</dbReference>
<evidence type="ECO:0000259" key="10">
    <source>
        <dbReference type="Pfam" id="PF24576"/>
    </source>
</evidence>
<evidence type="ECO:0000256" key="8">
    <source>
        <dbReference type="SAM" id="Phobius"/>
    </source>
</evidence>
<keyword evidence="6" id="KW-0675">Receptor</keyword>
<dbReference type="Pfam" id="PF24576">
    <property type="entry name" value="IR75A_N"/>
    <property type="match status" value="1"/>
</dbReference>
<dbReference type="EnsemblMetazoa" id="LLOJ010960-RA">
    <property type="protein sequence ID" value="LLOJ010960-PA"/>
    <property type="gene ID" value="LLOJ010960"/>
</dbReference>
<dbReference type="VEuPathDB" id="VectorBase:LLONM1_000125"/>
<evidence type="ECO:0000256" key="7">
    <source>
        <dbReference type="ARBA" id="ARBA00023180"/>
    </source>
</evidence>
<keyword evidence="7" id="KW-0325">Glycoprotein</keyword>
<protein>
    <recommendedName>
        <fullName evidence="10">Ionotropic receptor 75a N-terminal domain-containing protein</fullName>
    </recommendedName>
</protein>
<evidence type="ECO:0000256" key="6">
    <source>
        <dbReference type="ARBA" id="ARBA00023170"/>
    </source>
</evidence>
<reference evidence="11" key="1">
    <citation type="submission" date="2020-05" db="UniProtKB">
        <authorList>
            <consortium name="EnsemblMetazoa"/>
        </authorList>
    </citation>
    <scope>IDENTIFICATION</scope>
    <source>
        <strain evidence="11">Jacobina</strain>
    </source>
</reference>
<dbReference type="Gene3D" id="1.10.287.70">
    <property type="match status" value="1"/>
</dbReference>
<organism evidence="11 12">
    <name type="scientific">Lutzomyia longipalpis</name>
    <name type="common">Sand fly</name>
    <dbReference type="NCBI Taxonomy" id="7200"/>
    <lineage>
        <taxon>Eukaryota</taxon>
        <taxon>Metazoa</taxon>
        <taxon>Ecdysozoa</taxon>
        <taxon>Arthropoda</taxon>
        <taxon>Hexapoda</taxon>
        <taxon>Insecta</taxon>
        <taxon>Pterygota</taxon>
        <taxon>Neoptera</taxon>
        <taxon>Endopterygota</taxon>
        <taxon>Diptera</taxon>
        <taxon>Nematocera</taxon>
        <taxon>Psychodoidea</taxon>
        <taxon>Psychodidae</taxon>
        <taxon>Lutzomyia</taxon>
        <taxon>Lutzomyia</taxon>
    </lineage>
</organism>
<keyword evidence="4 8" id="KW-1133">Transmembrane helix</keyword>
<feature type="transmembrane region" description="Helical" evidence="8">
    <location>
        <begin position="345"/>
        <end position="370"/>
    </location>
</feature>
<dbReference type="SUPFAM" id="SSF53850">
    <property type="entry name" value="Periplasmic binding protein-like II"/>
    <property type="match status" value="1"/>
</dbReference>